<keyword evidence="2" id="KW-1185">Reference proteome</keyword>
<reference evidence="1 2" key="1">
    <citation type="submission" date="2014-08" db="EMBL/GenBank/DDBJ databases">
        <title>Whole genome shotgun sequence of Sphingomonas paucimobilis NBRC 13935.</title>
        <authorList>
            <person name="Hosoyama A."/>
            <person name="Hashimoto M."/>
            <person name="Hosoyama Y."/>
            <person name="Noguchi M."/>
            <person name="Uohara A."/>
            <person name="Ohji S."/>
            <person name="Katano-Makiyama Y."/>
            <person name="Ichikawa N."/>
            <person name="Kimura A."/>
            <person name="Yamazoe A."/>
            <person name="Fujita N."/>
        </authorList>
    </citation>
    <scope>NUCLEOTIDE SEQUENCE [LARGE SCALE GENOMIC DNA]</scope>
    <source>
        <strain evidence="1 2">NBRC 13935</strain>
    </source>
</reference>
<sequence length="79" mass="8883">MSVVVLMIEHLGKVFLSTHPNHAIAWSTLLSYVNGAWAEHFPDRPPPDNEEERVTMFFAGEGDEYVIAEADVETDTTLH</sequence>
<dbReference type="AlphaFoldDB" id="A0A0C9N5F1"/>
<organism evidence="1 2">
    <name type="scientific">Sphingomonas paucimobilis NBRC 13935</name>
    <dbReference type="NCBI Taxonomy" id="1219050"/>
    <lineage>
        <taxon>Bacteria</taxon>
        <taxon>Pseudomonadati</taxon>
        <taxon>Pseudomonadota</taxon>
        <taxon>Alphaproteobacteria</taxon>
        <taxon>Sphingomonadales</taxon>
        <taxon>Sphingomonadaceae</taxon>
        <taxon>Sphingomonas</taxon>
    </lineage>
</organism>
<name>A0A0C9N5F1_SPHPI</name>
<proteinExistence type="predicted"/>
<gene>
    <name evidence="1" type="ORF">SP6_43_02330</name>
</gene>
<dbReference type="Proteomes" id="UP000032025">
    <property type="component" value="Unassembled WGS sequence"/>
</dbReference>
<dbReference type="GeneID" id="78525713"/>
<evidence type="ECO:0000313" key="1">
    <source>
        <dbReference type="EMBL" id="GAN14734.1"/>
    </source>
</evidence>
<comment type="caution">
    <text evidence="1">The sequence shown here is derived from an EMBL/GenBank/DDBJ whole genome shotgun (WGS) entry which is preliminary data.</text>
</comment>
<protein>
    <submittedName>
        <fullName evidence="1">DNA, contig: SP643</fullName>
    </submittedName>
</protein>
<dbReference type="EMBL" id="BBJS01000043">
    <property type="protein sequence ID" value="GAN14734.1"/>
    <property type="molecule type" value="Genomic_DNA"/>
</dbReference>
<evidence type="ECO:0000313" key="2">
    <source>
        <dbReference type="Proteomes" id="UP000032025"/>
    </source>
</evidence>
<accession>A0A0C9N5F1</accession>
<dbReference type="RefSeq" id="WP_007406266.1">
    <property type="nucleotide sequence ID" value="NZ_BBJS01000043.1"/>
</dbReference>